<dbReference type="GO" id="GO:0008061">
    <property type="term" value="F:chitin binding"/>
    <property type="evidence" value="ECO:0007669"/>
    <property type="project" value="InterPro"/>
</dbReference>
<organism evidence="5 6">
    <name type="scientific">Virgibacillus dokdonensis</name>
    <dbReference type="NCBI Taxonomy" id="302167"/>
    <lineage>
        <taxon>Bacteria</taxon>
        <taxon>Bacillati</taxon>
        <taxon>Bacillota</taxon>
        <taxon>Bacilli</taxon>
        <taxon>Bacillales</taxon>
        <taxon>Bacillaceae</taxon>
        <taxon>Virgibacillus</taxon>
    </lineage>
</organism>
<dbReference type="Pfam" id="PF00704">
    <property type="entry name" value="Glyco_hydro_18"/>
    <property type="match status" value="1"/>
</dbReference>
<comment type="caution">
    <text evidence="5">The sequence shown here is derived from an EMBL/GenBank/DDBJ whole genome shotgun (WGS) entry which is preliminary data.</text>
</comment>
<dbReference type="Gene3D" id="3.10.50.10">
    <property type="match status" value="1"/>
</dbReference>
<feature type="domain" description="LysM" evidence="3">
    <location>
        <begin position="2"/>
        <end position="46"/>
    </location>
</feature>
<dbReference type="RefSeq" id="WP_116278153.1">
    <property type="nucleotide sequence ID" value="NZ_NFZX01000016.1"/>
</dbReference>
<dbReference type="PROSITE" id="PS51782">
    <property type="entry name" value="LYSM"/>
    <property type="match status" value="3"/>
</dbReference>
<dbReference type="InterPro" id="IPR036779">
    <property type="entry name" value="LysM_dom_sf"/>
</dbReference>
<dbReference type="GO" id="GO:0070492">
    <property type="term" value="F:oligosaccharide binding"/>
    <property type="evidence" value="ECO:0007669"/>
    <property type="project" value="TreeGrafter"/>
</dbReference>
<dbReference type="GO" id="GO:0016798">
    <property type="term" value="F:hydrolase activity, acting on glycosyl bonds"/>
    <property type="evidence" value="ECO:0007669"/>
    <property type="project" value="UniProtKB-KW"/>
</dbReference>
<feature type="domain" description="GH18" evidence="4">
    <location>
        <begin position="150"/>
        <end position="471"/>
    </location>
</feature>
<gene>
    <name evidence="5" type="ORF">CAI16_09200</name>
</gene>
<dbReference type="Gene3D" id="3.20.20.80">
    <property type="entry name" value="Glycosidases"/>
    <property type="match status" value="1"/>
</dbReference>
<dbReference type="CDD" id="cd02874">
    <property type="entry name" value="GH18_CFLE_spore_hydrolase"/>
    <property type="match status" value="1"/>
</dbReference>
<dbReference type="CDD" id="cd00118">
    <property type="entry name" value="LysM"/>
    <property type="match status" value="3"/>
</dbReference>
<evidence type="ECO:0000259" key="4">
    <source>
        <dbReference type="PROSITE" id="PS51910"/>
    </source>
</evidence>
<name>A0A3E0WPZ4_9BACI</name>
<dbReference type="GO" id="GO:0012505">
    <property type="term" value="C:endomembrane system"/>
    <property type="evidence" value="ECO:0007669"/>
    <property type="project" value="TreeGrafter"/>
</dbReference>
<evidence type="ECO:0000313" key="5">
    <source>
        <dbReference type="EMBL" id="RFA35022.1"/>
    </source>
</evidence>
<sequence>MGIYVVNRGDTLWKIAQRYGLDVQQIRTLNQLPDANKLVVGQSLVIPDPTKEYVVQTGDTLTQIAENYHVALDDLAAVNNLTETSIIYEGQLLSLPYFLYLVEPGDSIWQLAHSFGVTTAEILQVNFLVQPSSIYPGTIIRIPFPAKPNKQVCAYTIQLDQQGKQDMLMNGRLLTYVNPFSYQVNVDGSLTSLSDERILEAAKEMNVAPLLVLSNIKAGDFDSDTAATILRDIQLQDKVITNVLAIMNDKGYRGININFEYVYPEDRDRYTEFLKRMVRRLHPLGYLVTTAVAPKTSSDQKGLLYEAHDYEAQGKVVDFINLMTYEWGWAGGRPLAIAPINEVEKVLDYAVTVIPKEKIMIGIPLYGRDWKIPWQEGTRARTINAQEAVDLAFIYKEAIQYDEIYQAPNFRYTDDNGQRHEVWFEDARSVKAKYERIANYDIRGAMFWVLGIPFAQKNWPVLQSEFQVMKI</sequence>
<dbReference type="InterPro" id="IPR017853">
    <property type="entry name" value="GH"/>
</dbReference>
<feature type="domain" description="LysM" evidence="3">
    <location>
        <begin position="51"/>
        <end position="95"/>
    </location>
</feature>
<dbReference type="InterPro" id="IPR001223">
    <property type="entry name" value="Glyco_hydro18_cat"/>
</dbReference>
<protein>
    <submittedName>
        <fullName evidence="5">Spore gernimation protein</fullName>
    </submittedName>
</protein>
<dbReference type="Pfam" id="PF01476">
    <property type="entry name" value="LysM"/>
    <property type="match status" value="3"/>
</dbReference>
<dbReference type="SMART" id="SM00257">
    <property type="entry name" value="LysM"/>
    <property type="match status" value="3"/>
</dbReference>
<evidence type="ECO:0000256" key="2">
    <source>
        <dbReference type="ARBA" id="ARBA00023295"/>
    </source>
</evidence>
<dbReference type="SUPFAM" id="SSF51445">
    <property type="entry name" value="(Trans)glycosidases"/>
    <property type="match status" value="1"/>
</dbReference>
<dbReference type="InterPro" id="IPR018392">
    <property type="entry name" value="LysM"/>
</dbReference>
<evidence type="ECO:0000256" key="1">
    <source>
        <dbReference type="ARBA" id="ARBA00022801"/>
    </source>
</evidence>
<accession>A0A3E0WPZ4</accession>
<dbReference type="AlphaFoldDB" id="A0A3E0WPZ4"/>
<dbReference type="Gene3D" id="3.10.350.10">
    <property type="entry name" value="LysM domain"/>
    <property type="match status" value="3"/>
</dbReference>
<dbReference type="PROSITE" id="PS51910">
    <property type="entry name" value="GH18_2"/>
    <property type="match status" value="1"/>
</dbReference>
<dbReference type="InterPro" id="IPR029070">
    <property type="entry name" value="Chitinase_insertion_sf"/>
</dbReference>
<dbReference type="SUPFAM" id="SSF54106">
    <property type="entry name" value="LysM domain"/>
    <property type="match status" value="3"/>
</dbReference>
<dbReference type="SMART" id="SM00636">
    <property type="entry name" value="Glyco_18"/>
    <property type="match status" value="1"/>
</dbReference>
<reference evidence="5 6" key="1">
    <citation type="submission" date="2017-05" db="EMBL/GenBank/DDBJ databases">
        <title>Virgibacillus sp. AK90 isolated from a saltern of Kakinada, India.</title>
        <authorList>
            <person name="Gupta V."/>
            <person name="Sidhu C."/>
            <person name="Korpole S."/>
            <person name="Pinnaka A.K."/>
        </authorList>
    </citation>
    <scope>NUCLEOTIDE SEQUENCE [LARGE SCALE GENOMIC DNA]</scope>
    <source>
        <strain evidence="5 6">AK90</strain>
    </source>
</reference>
<dbReference type="EMBL" id="NFZX01000016">
    <property type="protein sequence ID" value="RFA35022.1"/>
    <property type="molecule type" value="Genomic_DNA"/>
</dbReference>
<feature type="domain" description="LysM" evidence="3">
    <location>
        <begin position="98"/>
        <end position="142"/>
    </location>
</feature>
<keyword evidence="1" id="KW-0378">Hydrolase</keyword>
<evidence type="ECO:0000313" key="6">
    <source>
        <dbReference type="Proteomes" id="UP000256488"/>
    </source>
</evidence>
<proteinExistence type="predicted"/>
<dbReference type="PANTHER" id="PTHR46066">
    <property type="entry name" value="CHITINASE DOMAIN-CONTAINING PROTEIN 1 FAMILY MEMBER"/>
    <property type="match status" value="1"/>
</dbReference>
<keyword evidence="2" id="KW-0326">Glycosidase</keyword>
<dbReference type="Proteomes" id="UP000256488">
    <property type="component" value="Unassembled WGS sequence"/>
</dbReference>
<evidence type="ECO:0000259" key="3">
    <source>
        <dbReference type="PROSITE" id="PS51782"/>
    </source>
</evidence>
<dbReference type="GO" id="GO:0005975">
    <property type="term" value="P:carbohydrate metabolic process"/>
    <property type="evidence" value="ECO:0007669"/>
    <property type="project" value="InterPro"/>
</dbReference>
<dbReference type="PANTHER" id="PTHR46066:SF2">
    <property type="entry name" value="CHITINASE DOMAIN-CONTAINING PROTEIN 1"/>
    <property type="match status" value="1"/>
</dbReference>
<dbReference type="InterPro" id="IPR011583">
    <property type="entry name" value="Chitinase_II/V-like_cat"/>
</dbReference>
<dbReference type="InterPro" id="IPR041704">
    <property type="entry name" value="CFLE_GH18"/>
</dbReference>